<evidence type="ECO:0000313" key="5">
    <source>
        <dbReference type="Proteomes" id="UP000286773"/>
    </source>
</evidence>
<accession>A0A430AZ04</accession>
<dbReference type="EMBL" id="NGKC01000003">
    <property type="protein sequence ID" value="RSU13265.1"/>
    <property type="molecule type" value="Genomic_DNA"/>
</dbReference>
<proteinExistence type="predicted"/>
<evidence type="ECO:0000256" key="2">
    <source>
        <dbReference type="ARBA" id="ARBA00023315"/>
    </source>
</evidence>
<dbReference type="PANTHER" id="PTHR43072">
    <property type="entry name" value="N-ACETYLTRANSFERASE"/>
    <property type="match status" value="1"/>
</dbReference>
<dbReference type="GO" id="GO:0016747">
    <property type="term" value="F:acyltransferase activity, transferring groups other than amino-acyl groups"/>
    <property type="evidence" value="ECO:0007669"/>
    <property type="project" value="InterPro"/>
</dbReference>
<evidence type="ECO:0000256" key="1">
    <source>
        <dbReference type="ARBA" id="ARBA00022679"/>
    </source>
</evidence>
<dbReference type="RefSeq" id="WP_126812503.1">
    <property type="nucleotide sequence ID" value="NZ_NGKC01000003.1"/>
</dbReference>
<organism evidence="4 5">
    <name type="scientific">Vagococcus acidifermentans</name>
    <dbReference type="NCBI Taxonomy" id="564710"/>
    <lineage>
        <taxon>Bacteria</taxon>
        <taxon>Bacillati</taxon>
        <taxon>Bacillota</taxon>
        <taxon>Bacilli</taxon>
        <taxon>Lactobacillales</taxon>
        <taxon>Enterococcaceae</taxon>
        <taxon>Vagococcus</taxon>
    </lineage>
</organism>
<dbReference type="InterPro" id="IPR016181">
    <property type="entry name" value="Acyl_CoA_acyltransferase"/>
</dbReference>
<dbReference type="OrthoDB" id="9798006at2"/>
<dbReference type="AlphaFoldDB" id="A0A430AZ04"/>
<name>A0A430AZ04_9ENTE</name>
<dbReference type="CDD" id="cd04301">
    <property type="entry name" value="NAT_SF"/>
    <property type="match status" value="1"/>
</dbReference>
<dbReference type="Pfam" id="PF00583">
    <property type="entry name" value="Acetyltransf_1"/>
    <property type="match status" value="1"/>
</dbReference>
<reference evidence="4 5" key="1">
    <citation type="submission" date="2017-05" db="EMBL/GenBank/DDBJ databases">
        <title>Vagococcus spp. assemblies.</title>
        <authorList>
            <person name="Gulvik C.A."/>
        </authorList>
    </citation>
    <scope>NUCLEOTIDE SEQUENCE [LARGE SCALE GENOMIC DNA]</scope>
    <source>
        <strain evidence="4 5">LMG 24798</strain>
    </source>
</reference>
<evidence type="ECO:0000259" key="3">
    <source>
        <dbReference type="PROSITE" id="PS51186"/>
    </source>
</evidence>
<protein>
    <recommendedName>
        <fullName evidence="3">N-acetyltransferase domain-containing protein</fullName>
    </recommendedName>
</protein>
<evidence type="ECO:0000313" key="4">
    <source>
        <dbReference type="EMBL" id="RSU13265.1"/>
    </source>
</evidence>
<sequence>MIRQINQDNGLEVRQVLAIYNRAIRRTTDNYTEQEVTFHEMTRRIKDKQVQGIPFFVCITAGEVTGFATYGAFRAPSAYRFTVEHSIYVHPTHRNKGIASRLMQELIDAATENGMRAMIGVIDSQNSGSIHLHEKMGFEFKGKLEKVGYKFGNWLDVVLFERHL</sequence>
<dbReference type="PANTHER" id="PTHR43072:SF23">
    <property type="entry name" value="UPF0039 PROTEIN C11D3.02C"/>
    <property type="match status" value="1"/>
</dbReference>
<keyword evidence="2" id="KW-0012">Acyltransferase</keyword>
<comment type="caution">
    <text evidence="4">The sequence shown here is derived from an EMBL/GenBank/DDBJ whole genome shotgun (WGS) entry which is preliminary data.</text>
</comment>
<gene>
    <name evidence="4" type="ORF">CBF27_03525</name>
</gene>
<dbReference type="SUPFAM" id="SSF55729">
    <property type="entry name" value="Acyl-CoA N-acyltransferases (Nat)"/>
    <property type="match status" value="1"/>
</dbReference>
<dbReference type="Gene3D" id="3.40.630.30">
    <property type="match status" value="1"/>
</dbReference>
<dbReference type="PROSITE" id="PS51186">
    <property type="entry name" value="GNAT"/>
    <property type="match status" value="1"/>
</dbReference>
<feature type="domain" description="N-acetyltransferase" evidence="3">
    <location>
        <begin position="1"/>
        <end position="161"/>
    </location>
</feature>
<dbReference type="Proteomes" id="UP000286773">
    <property type="component" value="Unassembled WGS sequence"/>
</dbReference>
<keyword evidence="5" id="KW-1185">Reference proteome</keyword>
<keyword evidence="1" id="KW-0808">Transferase</keyword>
<dbReference type="InterPro" id="IPR000182">
    <property type="entry name" value="GNAT_dom"/>
</dbReference>